<name>A0A840SUL0_9RHOB</name>
<accession>A0A840SUL0</accession>
<organism evidence="1 2">
    <name type="scientific">Amaricoccus macauensis</name>
    <dbReference type="NCBI Taxonomy" id="57001"/>
    <lineage>
        <taxon>Bacteria</taxon>
        <taxon>Pseudomonadati</taxon>
        <taxon>Pseudomonadota</taxon>
        <taxon>Alphaproteobacteria</taxon>
        <taxon>Rhodobacterales</taxon>
        <taxon>Paracoccaceae</taxon>
        <taxon>Amaricoccus</taxon>
    </lineage>
</organism>
<protein>
    <submittedName>
        <fullName evidence="1">Uncharacterized protein</fullName>
    </submittedName>
</protein>
<reference evidence="1 2" key="1">
    <citation type="submission" date="2020-08" db="EMBL/GenBank/DDBJ databases">
        <title>Genomic Encyclopedia of Type Strains, Phase IV (KMG-IV): sequencing the most valuable type-strain genomes for metagenomic binning, comparative biology and taxonomic classification.</title>
        <authorList>
            <person name="Goeker M."/>
        </authorList>
    </citation>
    <scope>NUCLEOTIDE SEQUENCE [LARGE SCALE GENOMIC DNA]</scope>
    <source>
        <strain evidence="1 2">DSM 101730</strain>
    </source>
</reference>
<dbReference type="Proteomes" id="UP000549457">
    <property type="component" value="Unassembled WGS sequence"/>
</dbReference>
<evidence type="ECO:0000313" key="2">
    <source>
        <dbReference type="Proteomes" id="UP000549457"/>
    </source>
</evidence>
<dbReference type="EMBL" id="JACHFM010000002">
    <property type="protein sequence ID" value="MBB5222831.1"/>
    <property type="molecule type" value="Genomic_DNA"/>
</dbReference>
<dbReference type="AlphaFoldDB" id="A0A840SUL0"/>
<evidence type="ECO:0000313" key="1">
    <source>
        <dbReference type="EMBL" id="MBB5222831.1"/>
    </source>
</evidence>
<gene>
    <name evidence="1" type="ORF">HNP73_002767</name>
</gene>
<proteinExistence type="predicted"/>
<sequence>MNQIFPELPEDFSHFRYWIGMHNDPILFVVNTRHQTLGALELDVKTNTFFINNLRIAECKDGRYADEIDEAEFERLVETHIAKYHEAKRKAQEAGKPWPEAPLSAADFLAQIPADPNRVVLQKRDSWIVDARLRENGDLAFCSGDTHREWYAIVPADRVEDLKSALIDKLGPDAPGTVLDLIRSRFSAPEDAPNPFEEIKAFLTRSGIAWVHDVW</sequence>
<comment type="caution">
    <text evidence="1">The sequence shown here is derived from an EMBL/GenBank/DDBJ whole genome shotgun (WGS) entry which is preliminary data.</text>
</comment>
<keyword evidence="2" id="KW-1185">Reference proteome</keyword>
<dbReference type="RefSeq" id="WP_184150358.1">
    <property type="nucleotide sequence ID" value="NZ_JACHFM010000002.1"/>
</dbReference>